<accession>G0HGX0</accession>
<feature type="transmembrane region" description="Helical" evidence="2">
    <location>
        <begin position="223"/>
        <end position="247"/>
    </location>
</feature>
<evidence type="ECO:0000256" key="1">
    <source>
        <dbReference type="SAM" id="MobiDB-lite"/>
    </source>
</evidence>
<dbReference type="KEGG" id="cva:CVAR_2617"/>
<feature type="compositionally biased region" description="Polar residues" evidence="1">
    <location>
        <begin position="15"/>
        <end position="28"/>
    </location>
</feature>
<feature type="transmembrane region" description="Helical" evidence="2">
    <location>
        <begin position="174"/>
        <end position="202"/>
    </location>
</feature>
<name>G0HGX0_CORVD</name>
<dbReference type="RefSeq" id="WP_014011109.1">
    <property type="nucleotide sequence ID" value="NC_015859.1"/>
</dbReference>
<dbReference type="Proteomes" id="UP000006659">
    <property type="component" value="Chromosome"/>
</dbReference>
<feature type="region of interest" description="Disordered" evidence="1">
    <location>
        <begin position="396"/>
        <end position="447"/>
    </location>
</feature>
<evidence type="ECO:0000256" key="2">
    <source>
        <dbReference type="SAM" id="Phobius"/>
    </source>
</evidence>
<dbReference type="EMBL" id="CP002917">
    <property type="protein sequence ID" value="AEK37958.1"/>
    <property type="molecule type" value="Genomic_DNA"/>
</dbReference>
<dbReference type="eggNOG" id="ENOG5031QJS">
    <property type="taxonomic scope" value="Bacteria"/>
</dbReference>
<proteinExistence type="predicted"/>
<protein>
    <submittedName>
        <fullName evidence="3">Putative membrane protein</fullName>
    </submittedName>
</protein>
<feature type="transmembrane region" description="Helical" evidence="2">
    <location>
        <begin position="108"/>
        <end position="126"/>
    </location>
</feature>
<dbReference type="HOGENOM" id="CLU_612112_0_0_11"/>
<feature type="transmembrane region" description="Helical" evidence="2">
    <location>
        <begin position="317"/>
        <end position="340"/>
    </location>
</feature>
<dbReference type="AlphaFoldDB" id="G0HGX0"/>
<keyword evidence="2" id="KW-0812">Transmembrane</keyword>
<feature type="compositionally biased region" description="Low complexity" evidence="1">
    <location>
        <begin position="396"/>
        <end position="438"/>
    </location>
</feature>
<reference evidence="3 4" key="1">
    <citation type="journal article" date="2011" name="BMC Genomics">
        <title>Complete genome sequence of Corynebacterium variabile DSM 44702 isolated from the surface of smear-ripened cheeses and insights into cheese ripening and flavor generation.</title>
        <authorList>
            <person name="Schroeder J."/>
            <person name="Maus I."/>
            <person name="Trost E."/>
            <person name="Tauch A."/>
        </authorList>
    </citation>
    <scope>NUCLEOTIDE SEQUENCE [LARGE SCALE GENOMIC DNA]</scope>
    <source>
        <strain evidence="4">DSM 44702 / JCM 12073 / NCIMB 30131</strain>
    </source>
</reference>
<keyword evidence="2" id="KW-1133">Transmembrane helix</keyword>
<feature type="transmembrane region" description="Helical" evidence="2">
    <location>
        <begin position="360"/>
        <end position="381"/>
    </location>
</feature>
<feature type="region of interest" description="Disordered" evidence="1">
    <location>
        <begin position="1"/>
        <end position="35"/>
    </location>
</feature>
<evidence type="ECO:0000313" key="3">
    <source>
        <dbReference type="EMBL" id="AEK37958.1"/>
    </source>
</evidence>
<sequence>MADQQPWGGAPDPGQQAQNPYGQPQGGYSPQHAAPQQKGAGLAALRPLVTPLNAGIGAGVLFLLTVLSYWLSWERFSEDGNKATFNGFGIQKISGDGETMRNLVTGSFFLGLFVVLLLVAAALLAVTTAYQKIAALCLTVAGGIGLLYAFIGLFSDFGMDKSFFGSSAGPDDDAIDWGLSFGIFFALVISLVTLALGILYFLSAQGPLLPTAAPTAPANGLAAVLRPVYVAGAGVVLFLLLVLSYILEWRSAGDDTGDVSVNGLGHRSTEYNIYGETGTISDISLFPLFAAAFTFALILFGALVLSATVWKKIGGLFIAVGAALALLTAFVGLVSDFGLFRDTAGEGYDGYTPSTSVSVGVFLALFFSLVLLVVAVLYLLVDFGILGGTKPQQQFGQQFGQAPQGQPGQPQWNQYGQAPQQPQQGQQYPPQNPGQNPGQIPPAPGRW</sequence>
<organism evidence="3 4">
    <name type="scientific">Corynebacterium variabile (strain DSM 44702 / CIP 107183 / JCM 12073 / NCIMB 30131)</name>
    <name type="common">Corynebacterium mooreparkense</name>
    <dbReference type="NCBI Taxonomy" id="858619"/>
    <lineage>
        <taxon>Bacteria</taxon>
        <taxon>Bacillati</taxon>
        <taxon>Actinomycetota</taxon>
        <taxon>Actinomycetes</taxon>
        <taxon>Mycobacteriales</taxon>
        <taxon>Corynebacteriaceae</taxon>
        <taxon>Corynebacterium</taxon>
    </lineage>
</organism>
<feature type="transmembrane region" description="Helical" evidence="2">
    <location>
        <begin position="52"/>
        <end position="71"/>
    </location>
</feature>
<feature type="transmembrane region" description="Helical" evidence="2">
    <location>
        <begin position="133"/>
        <end position="154"/>
    </location>
</feature>
<evidence type="ECO:0000313" key="4">
    <source>
        <dbReference type="Proteomes" id="UP000006659"/>
    </source>
</evidence>
<keyword evidence="2" id="KW-0472">Membrane</keyword>
<feature type="transmembrane region" description="Helical" evidence="2">
    <location>
        <begin position="285"/>
        <end position="305"/>
    </location>
</feature>
<gene>
    <name evidence="3" type="ordered locus">CVAR_2617</name>
</gene>